<keyword evidence="10" id="KW-1185">Reference proteome</keyword>
<organism evidence="9 10">
    <name type="scientific">Calocera cornea HHB12733</name>
    <dbReference type="NCBI Taxonomy" id="1353952"/>
    <lineage>
        <taxon>Eukaryota</taxon>
        <taxon>Fungi</taxon>
        <taxon>Dikarya</taxon>
        <taxon>Basidiomycota</taxon>
        <taxon>Agaricomycotina</taxon>
        <taxon>Dacrymycetes</taxon>
        <taxon>Dacrymycetales</taxon>
        <taxon>Dacrymycetaceae</taxon>
        <taxon>Calocera</taxon>
    </lineage>
</organism>
<comment type="subcellular location">
    <subcellularLocation>
        <location evidence="1">Membrane</location>
        <topology evidence="1">Multi-pass membrane protein</topology>
    </subcellularLocation>
</comment>
<evidence type="ECO:0000259" key="8">
    <source>
        <dbReference type="PROSITE" id="PS50850"/>
    </source>
</evidence>
<dbReference type="OrthoDB" id="10021397at2759"/>
<feature type="transmembrane region" description="Helical" evidence="7">
    <location>
        <begin position="125"/>
        <end position="143"/>
    </location>
</feature>
<dbReference type="CDD" id="cd17502">
    <property type="entry name" value="MFS_Azr1_MDR_like"/>
    <property type="match status" value="1"/>
</dbReference>
<dbReference type="AlphaFoldDB" id="A0A165DJW0"/>
<dbReference type="FunFam" id="1.20.1250.20:FF:000196">
    <property type="entry name" value="MFS toxin efflux pump (AflT)"/>
    <property type="match status" value="1"/>
</dbReference>
<evidence type="ECO:0000256" key="5">
    <source>
        <dbReference type="ARBA" id="ARBA00023136"/>
    </source>
</evidence>
<proteinExistence type="predicted"/>
<feature type="compositionally biased region" description="Basic and acidic residues" evidence="6">
    <location>
        <begin position="48"/>
        <end position="64"/>
    </location>
</feature>
<protein>
    <submittedName>
        <fullName evidence="9">MFS multidrug transporter-like protein</fullName>
    </submittedName>
</protein>
<evidence type="ECO:0000256" key="2">
    <source>
        <dbReference type="ARBA" id="ARBA00022448"/>
    </source>
</evidence>
<feature type="transmembrane region" description="Helical" evidence="7">
    <location>
        <begin position="316"/>
        <end position="336"/>
    </location>
</feature>
<feature type="transmembrane region" description="Helical" evidence="7">
    <location>
        <begin position="155"/>
        <end position="174"/>
    </location>
</feature>
<evidence type="ECO:0000256" key="6">
    <source>
        <dbReference type="SAM" id="MobiDB-lite"/>
    </source>
</evidence>
<gene>
    <name evidence="9" type="ORF">CALCODRAFT_440833</name>
</gene>
<keyword evidence="5 7" id="KW-0472">Membrane</keyword>
<feature type="transmembrane region" description="Helical" evidence="7">
    <location>
        <begin position="286"/>
        <end position="304"/>
    </location>
</feature>
<name>A0A165DJW0_9BASI</name>
<dbReference type="Proteomes" id="UP000076842">
    <property type="component" value="Unassembled WGS sequence"/>
</dbReference>
<dbReference type="InterPro" id="IPR020846">
    <property type="entry name" value="MFS_dom"/>
</dbReference>
<evidence type="ECO:0000313" key="9">
    <source>
        <dbReference type="EMBL" id="KZT52970.1"/>
    </source>
</evidence>
<dbReference type="FunFam" id="1.20.1720.10:FF:000012">
    <property type="entry name" value="MFS toxin efflux pump (AflT)"/>
    <property type="match status" value="1"/>
</dbReference>
<accession>A0A165DJW0</accession>
<evidence type="ECO:0000256" key="7">
    <source>
        <dbReference type="SAM" id="Phobius"/>
    </source>
</evidence>
<keyword evidence="3 7" id="KW-0812">Transmembrane</keyword>
<feature type="compositionally biased region" description="Basic and acidic residues" evidence="6">
    <location>
        <begin position="20"/>
        <end position="35"/>
    </location>
</feature>
<dbReference type="InParanoid" id="A0A165DJW0"/>
<evidence type="ECO:0000256" key="1">
    <source>
        <dbReference type="ARBA" id="ARBA00004141"/>
    </source>
</evidence>
<dbReference type="SUPFAM" id="SSF103473">
    <property type="entry name" value="MFS general substrate transporter"/>
    <property type="match status" value="2"/>
</dbReference>
<dbReference type="EMBL" id="KV424050">
    <property type="protein sequence ID" value="KZT52970.1"/>
    <property type="molecule type" value="Genomic_DNA"/>
</dbReference>
<feature type="transmembrane region" description="Helical" evidence="7">
    <location>
        <begin position="390"/>
        <end position="410"/>
    </location>
</feature>
<keyword evidence="4 7" id="KW-1133">Transmembrane helix</keyword>
<dbReference type="InterPro" id="IPR036259">
    <property type="entry name" value="MFS_trans_sf"/>
</dbReference>
<feature type="transmembrane region" description="Helical" evidence="7">
    <location>
        <begin position="448"/>
        <end position="466"/>
    </location>
</feature>
<feature type="region of interest" description="Disordered" evidence="6">
    <location>
        <begin position="1"/>
        <end position="71"/>
    </location>
</feature>
<feature type="transmembrane region" description="Helical" evidence="7">
    <location>
        <begin position="245"/>
        <end position="265"/>
    </location>
</feature>
<keyword evidence="2" id="KW-0813">Transport</keyword>
<sequence length="587" mass="60901">MATLAVPAATRASIPTPRASYDDSERSSIAERTIVDTRPPSYAPSLAEGEKKGTPAAEDAEKQVPSDATTLAGPGEPDIVYPSGFKLLAIVAALVLSIFLAALDMTIVATAIPRITDEFGSLADVGWYGSAFFLTLASFQSTWGKAYKYFPLKPAFLLAIAVFELGSLLCAVAPSSTAFIVGRAIAGLGASGISSGVYTIIAFAAPPAKRPAYTGIIGATYGLASVIGPLLGGVFTDNLTWRWCFYINLPVGGLAAAIISVFFHTPEAAKPVPASWKEKVLQMDPLGTGLIMGAVISYLLALQWGGLSRAWNSPTIIGLLVGFALMAAAFVAVELYMGERAILPPRLFRQRTVALSAGYIFFLAGGFFLLVYFVPLYFQSVDGVSAAQSGVRNVPLILSVAVFTILSGNLISAFGHFVPLLILGAVLATVGSGLIYTLDIGTPASHWIGYQVLAGVGIGIGIQIPISAGQAMVDMADIAPVTAMILFFQTIGGAFFISAGQSIFTNQLIASLPSAAPGVDPALVVATGASDLGNVFGEQVLPGIIRAYMDGLKSAYALAIPLMGIAAVLSIFVEWKNIKGAAAVGAA</sequence>
<dbReference type="PANTHER" id="PTHR23501">
    <property type="entry name" value="MAJOR FACILITATOR SUPERFAMILY"/>
    <property type="match status" value="1"/>
</dbReference>
<dbReference type="PANTHER" id="PTHR23501:SF177">
    <property type="entry name" value="MAJOR FACILITATOR SUPERFAMILY (MFS) PROFILE DOMAIN-CONTAINING PROTEIN-RELATED"/>
    <property type="match status" value="1"/>
</dbReference>
<feature type="transmembrane region" description="Helical" evidence="7">
    <location>
        <begin position="87"/>
        <end position="113"/>
    </location>
</feature>
<feature type="transmembrane region" description="Helical" evidence="7">
    <location>
        <begin position="357"/>
        <end position="378"/>
    </location>
</feature>
<dbReference type="InterPro" id="IPR011701">
    <property type="entry name" value="MFS"/>
</dbReference>
<evidence type="ECO:0000256" key="4">
    <source>
        <dbReference type="ARBA" id="ARBA00022989"/>
    </source>
</evidence>
<feature type="transmembrane region" description="Helical" evidence="7">
    <location>
        <begin position="555"/>
        <end position="573"/>
    </location>
</feature>
<evidence type="ECO:0000256" key="3">
    <source>
        <dbReference type="ARBA" id="ARBA00022692"/>
    </source>
</evidence>
<dbReference type="PROSITE" id="PS50850">
    <property type="entry name" value="MFS"/>
    <property type="match status" value="1"/>
</dbReference>
<feature type="transmembrane region" description="Helical" evidence="7">
    <location>
        <begin position="478"/>
        <end position="504"/>
    </location>
</feature>
<feature type="domain" description="Major facilitator superfamily (MFS) profile" evidence="8">
    <location>
        <begin position="90"/>
        <end position="578"/>
    </location>
</feature>
<feature type="transmembrane region" description="Helical" evidence="7">
    <location>
        <begin position="180"/>
        <end position="205"/>
    </location>
</feature>
<reference evidence="9 10" key="1">
    <citation type="journal article" date="2016" name="Mol. Biol. Evol.">
        <title>Comparative Genomics of Early-Diverging Mushroom-Forming Fungi Provides Insights into the Origins of Lignocellulose Decay Capabilities.</title>
        <authorList>
            <person name="Nagy L.G."/>
            <person name="Riley R."/>
            <person name="Tritt A."/>
            <person name="Adam C."/>
            <person name="Daum C."/>
            <person name="Floudas D."/>
            <person name="Sun H."/>
            <person name="Yadav J.S."/>
            <person name="Pangilinan J."/>
            <person name="Larsson K.H."/>
            <person name="Matsuura K."/>
            <person name="Barry K."/>
            <person name="Labutti K."/>
            <person name="Kuo R."/>
            <person name="Ohm R.A."/>
            <person name="Bhattacharya S.S."/>
            <person name="Shirouzu T."/>
            <person name="Yoshinaga Y."/>
            <person name="Martin F.M."/>
            <person name="Grigoriev I.V."/>
            <person name="Hibbett D.S."/>
        </authorList>
    </citation>
    <scope>NUCLEOTIDE SEQUENCE [LARGE SCALE GENOMIC DNA]</scope>
    <source>
        <strain evidence="9 10">HHB12733</strain>
    </source>
</reference>
<dbReference type="GO" id="GO:0005886">
    <property type="term" value="C:plasma membrane"/>
    <property type="evidence" value="ECO:0007669"/>
    <property type="project" value="TreeGrafter"/>
</dbReference>
<dbReference type="Pfam" id="PF07690">
    <property type="entry name" value="MFS_1"/>
    <property type="match status" value="1"/>
</dbReference>
<feature type="transmembrane region" description="Helical" evidence="7">
    <location>
        <begin position="212"/>
        <end position="233"/>
    </location>
</feature>
<evidence type="ECO:0000313" key="10">
    <source>
        <dbReference type="Proteomes" id="UP000076842"/>
    </source>
</evidence>
<feature type="transmembrane region" description="Helical" evidence="7">
    <location>
        <begin position="417"/>
        <end position="436"/>
    </location>
</feature>
<dbReference type="GO" id="GO:0022857">
    <property type="term" value="F:transmembrane transporter activity"/>
    <property type="evidence" value="ECO:0007669"/>
    <property type="project" value="InterPro"/>
</dbReference>
<dbReference type="Gene3D" id="1.20.1250.20">
    <property type="entry name" value="MFS general substrate transporter like domains"/>
    <property type="match status" value="2"/>
</dbReference>